<name>A0A6N7QQL1_9GAMM</name>
<dbReference type="PANTHER" id="PTHR43198:SF2">
    <property type="entry name" value="SI:CH1073-67J19.1-RELATED"/>
    <property type="match status" value="1"/>
</dbReference>
<evidence type="ECO:0000313" key="2">
    <source>
        <dbReference type="EMBL" id="MRH77669.1"/>
    </source>
</evidence>
<dbReference type="InterPro" id="IPR016084">
    <property type="entry name" value="Haem_Oase-like_multi-hlx"/>
</dbReference>
<gene>
    <name evidence="2" type="ORF">GH984_03015</name>
</gene>
<dbReference type="RefSeq" id="WP_153718703.1">
    <property type="nucleotide sequence ID" value="NZ_WJPP01000001.1"/>
</dbReference>
<organism evidence="2 3">
    <name type="scientific">Spiribacter salilacus</name>
    <dbReference type="NCBI Taxonomy" id="2664894"/>
    <lineage>
        <taxon>Bacteria</taxon>
        <taxon>Pseudomonadati</taxon>
        <taxon>Pseudomonadota</taxon>
        <taxon>Gammaproteobacteria</taxon>
        <taxon>Chromatiales</taxon>
        <taxon>Ectothiorhodospiraceae</taxon>
        <taxon>Spiribacter</taxon>
    </lineage>
</organism>
<keyword evidence="3" id="KW-1185">Reference proteome</keyword>
<accession>A0A6N7QQL1</accession>
<dbReference type="InterPro" id="IPR004305">
    <property type="entry name" value="Thiaminase-2/PQQC"/>
</dbReference>
<protein>
    <recommendedName>
        <fullName evidence="1">Thiaminase-2/PQQC domain-containing protein</fullName>
    </recommendedName>
</protein>
<dbReference type="Proteomes" id="UP000433788">
    <property type="component" value="Unassembled WGS sequence"/>
</dbReference>
<dbReference type="InterPro" id="IPR050967">
    <property type="entry name" value="Thiamine_Salvage_TenA"/>
</dbReference>
<dbReference type="SUPFAM" id="SSF48613">
    <property type="entry name" value="Heme oxygenase-like"/>
    <property type="match status" value="1"/>
</dbReference>
<feature type="domain" description="Thiaminase-2/PQQC" evidence="1">
    <location>
        <begin position="28"/>
        <end position="220"/>
    </location>
</feature>
<evidence type="ECO:0000313" key="3">
    <source>
        <dbReference type="Proteomes" id="UP000433788"/>
    </source>
</evidence>
<dbReference type="Pfam" id="PF03070">
    <property type="entry name" value="TENA_THI-4"/>
    <property type="match status" value="1"/>
</dbReference>
<dbReference type="EMBL" id="WJPP01000001">
    <property type="protein sequence ID" value="MRH77669.1"/>
    <property type="molecule type" value="Genomic_DNA"/>
</dbReference>
<evidence type="ECO:0000259" key="1">
    <source>
        <dbReference type="Pfam" id="PF03070"/>
    </source>
</evidence>
<dbReference type="Gene3D" id="1.20.910.10">
    <property type="entry name" value="Heme oxygenase-like"/>
    <property type="match status" value="1"/>
</dbReference>
<dbReference type="PANTHER" id="PTHR43198">
    <property type="entry name" value="BIFUNCTIONAL TH2 PROTEIN"/>
    <property type="match status" value="1"/>
</dbReference>
<dbReference type="CDD" id="cd16099">
    <property type="entry name" value="TenA_PqqC-like"/>
    <property type="match status" value="1"/>
</dbReference>
<sequence length="223" mass="24851">MAMKQVIMLPSSLAAQIKADNAALFSAALHHPFVQGIGDGSLPKAQFTRWIVQDWLYLQSYLQTLAQASQIAPDASARAFWQELFRLTQEEELDLHRGLAAKFGLNPADLDQASPFSGTVAYVQTLQATWGNYPAIVATLTPCAVGYAQIAQSLHANNCCTDPDYRAWIDTYRDPAFQDAVLQFEAEIDRCGQSEQDRTIIQRAYTKAAQCEVDFWQSLWLGK</sequence>
<reference evidence="2 3" key="1">
    <citation type="submission" date="2019-11" db="EMBL/GenBank/DDBJ databases">
        <authorList>
            <person name="Zhang X.Y."/>
        </authorList>
    </citation>
    <scope>NUCLEOTIDE SEQUENCE [LARGE SCALE GENOMIC DNA]</scope>
    <source>
        <strain evidence="2 3">C176</strain>
    </source>
</reference>
<proteinExistence type="predicted"/>
<dbReference type="GO" id="GO:0005829">
    <property type="term" value="C:cytosol"/>
    <property type="evidence" value="ECO:0007669"/>
    <property type="project" value="TreeGrafter"/>
</dbReference>
<comment type="caution">
    <text evidence="2">The sequence shown here is derived from an EMBL/GenBank/DDBJ whole genome shotgun (WGS) entry which is preliminary data.</text>
</comment>
<dbReference type="AlphaFoldDB" id="A0A6N7QQL1"/>